<dbReference type="Pfam" id="PF00850">
    <property type="entry name" value="Hist_deacetyl"/>
    <property type="match status" value="1"/>
</dbReference>
<gene>
    <name evidence="7" type="ORF">Rhopal_007591-T1</name>
</gene>
<dbReference type="GO" id="GO:0046872">
    <property type="term" value="F:metal ion binding"/>
    <property type="evidence" value="ECO:0007669"/>
    <property type="project" value="UniProtKB-KW"/>
</dbReference>
<evidence type="ECO:0000313" key="7">
    <source>
        <dbReference type="EMBL" id="GJN94509.1"/>
    </source>
</evidence>
<dbReference type="GO" id="GO:0016787">
    <property type="term" value="F:hydrolase activity"/>
    <property type="evidence" value="ECO:0007669"/>
    <property type="project" value="UniProtKB-KW"/>
</dbReference>
<dbReference type="InterPro" id="IPR023801">
    <property type="entry name" value="His_deacetylse_dom"/>
</dbReference>
<dbReference type="PANTHER" id="PTHR10625:SF17">
    <property type="entry name" value="HISTONE DEACETYLASE 8"/>
    <property type="match status" value="1"/>
</dbReference>
<feature type="domain" description="Histone deacetylase" evidence="6">
    <location>
        <begin position="124"/>
        <end position="288"/>
    </location>
</feature>
<comment type="caution">
    <text evidence="7">The sequence shown here is derived from an EMBL/GenBank/DDBJ whole genome shotgun (WGS) entry which is preliminary data.</text>
</comment>
<dbReference type="GO" id="GO:0004407">
    <property type="term" value="F:histone deacetylase activity"/>
    <property type="evidence" value="ECO:0007669"/>
    <property type="project" value="TreeGrafter"/>
</dbReference>
<dbReference type="PANTHER" id="PTHR10625">
    <property type="entry name" value="HISTONE DEACETYLASE HDAC1-RELATED"/>
    <property type="match status" value="1"/>
</dbReference>
<organism evidence="7 8">
    <name type="scientific">Rhodotorula paludigena</name>
    <dbReference type="NCBI Taxonomy" id="86838"/>
    <lineage>
        <taxon>Eukaryota</taxon>
        <taxon>Fungi</taxon>
        <taxon>Dikarya</taxon>
        <taxon>Basidiomycota</taxon>
        <taxon>Pucciniomycotina</taxon>
        <taxon>Microbotryomycetes</taxon>
        <taxon>Sporidiobolales</taxon>
        <taxon>Sporidiobolaceae</taxon>
        <taxon>Rhodotorula</taxon>
    </lineage>
</organism>
<dbReference type="PRINTS" id="PR01270">
    <property type="entry name" value="HDASUPER"/>
</dbReference>
<dbReference type="Proteomes" id="UP001342314">
    <property type="component" value="Unassembled WGS sequence"/>
</dbReference>
<dbReference type="SUPFAM" id="SSF52768">
    <property type="entry name" value="Arginase/deacetylase"/>
    <property type="match status" value="1"/>
</dbReference>
<evidence type="ECO:0000256" key="3">
    <source>
        <dbReference type="ARBA" id="ARBA00022723"/>
    </source>
</evidence>
<dbReference type="AlphaFoldDB" id="A0AAV5GVE6"/>
<comment type="similarity">
    <text evidence="2">Belongs to the histone deacetylase family.</text>
</comment>
<sequence>MLVFHSPLSLTHDPPYEILSGCAQPYFESPQRYHRILAALLASPAFEERRLDWHTDEVVTAELLRAVRAVHDEEYLAFLEEIYDEWIAEGGSKDAALPETFLRQDLLLQPSNGTEGRGSAIARIAIQAGQGASKPRVAILDIDYHHGNGTSQIFWNDASVLYCSLHGSPDYPYYTGAASELGGPDARGLNVNYPLPLGTDDAAYLHALTQAVQRVNDFQPELLVVSLGVDTFRDDPLTQFDLSLEAYPEMGRIIGAMGVQTLFVMEGLWDAGGYCLDAIGECVRGVLEGFQAGAADLVARQSQ</sequence>
<protein>
    <recommendedName>
        <fullName evidence="6">Histone deacetylase domain-containing protein</fullName>
    </recommendedName>
</protein>
<evidence type="ECO:0000256" key="2">
    <source>
        <dbReference type="ARBA" id="ARBA00005947"/>
    </source>
</evidence>
<accession>A0AAV5GVE6</accession>
<comment type="cofactor">
    <cofactor evidence="1">
        <name>Zn(2+)</name>
        <dbReference type="ChEBI" id="CHEBI:29105"/>
    </cofactor>
</comment>
<dbReference type="EMBL" id="BQKY01000017">
    <property type="protein sequence ID" value="GJN94509.1"/>
    <property type="molecule type" value="Genomic_DNA"/>
</dbReference>
<keyword evidence="8" id="KW-1185">Reference proteome</keyword>
<evidence type="ECO:0000256" key="5">
    <source>
        <dbReference type="ARBA" id="ARBA00022833"/>
    </source>
</evidence>
<evidence type="ECO:0000313" key="8">
    <source>
        <dbReference type="Proteomes" id="UP001342314"/>
    </source>
</evidence>
<dbReference type="InterPro" id="IPR023696">
    <property type="entry name" value="Ureohydrolase_dom_sf"/>
</dbReference>
<evidence type="ECO:0000259" key="6">
    <source>
        <dbReference type="Pfam" id="PF00850"/>
    </source>
</evidence>
<proteinExistence type="inferred from homology"/>
<dbReference type="InterPro" id="IPR000286">
    <property type="entry name" value="HDACs"/>
</dbReference>
<keyword evidence="5" id="KW-0862">Zinc</keyword>
<dbReference type="Gene3D" id="3.40.800.20">
    <property type="entry name" value="Histone deacetylase domain"/>
    <property type="match status" value="2"/>
</dbReference>
<evidence type="ECO:0000256" key="1">
    <source>
        <dbReference type="ARBA" id="ARBA00001947"/>
    </source>
</evidence>
<keyword evidence="3" id="KW-0479">Metal-binding</keyword>
<keyword evidence="4" id="KW-0378">Hydrolase</keyword>
<dbReference type="GO" id="GO:0040029">
    <property type="term" value="P:epigenetic regulation of gene expression"/>
    <property type="evidence" value="ECO:0007669"/>
    <property type="project" value="TreeGrafter"/>
</dbReference>
<evidence type="ECO:0000256" key="4">
    <source>
        <dbReference type="ARBA" id="ARBA00022801"/>
    </source>
</evidence>
<name>A0AAV5GVE6_9BASI</name>
<dbReference type="InterPro" id="IPR037138">
    <property type="entry name" value="His_deacetylse_dom_sf"/>
</dbReference>
<reference evidence="7 8" key="1">
    <citation type="submission" date="2021-12" db="EMBL/GenBank/DDBJ databases">
        <title>High titer production of polyol ester of fatty acids by Rhodotorula paludigena BS15 towards product separation-free biomass refinery.</title>
        <authorList>
            <person name="Mano J."/>
            <person name="Ono H."/>
            <person name="Tanaka T."/>
            <person name="Naito K."/>
            <person name="Sushida H."/>
            <person name="Ike M."/>
            <person name="Tokuyasu K."/>
            <person name="Kitaoka M."/>
        </authorList>
    </citation>
    <scope>NUCLEOTIDE SEQUENCE [LARGE SCALE GENOMIC DNA]</scope>
    <source>
        <strain evidence="7 8">BS15</strain>
    </source>
</reference>